<evidence type="ECO:0000256" key="2">
    <source>
        <dbReference type="SAM" id="MobiDB-lite"/>
    </source>
</evidence>
<dbReference type="Pfam" id="PF01167">
    <property type="entry name" value="Tub"/>
    <property type="match status" value="1"/>
</dbReference>
<dbReference type="AlphaFoldDB" id="A0A915CN96"/>
<reference evidence="5" key="1">
    <citation type="submission" date="2022-11" db="UniProtKB">
        <authorList>
            <consortium name="WormBaseParasite"/>
        </authorList>
    </citation>
    <scope>IDENTIFICATION</scope>
</reference>
<dbReference type="PRINTS" id="PR01573">
    <property type="entry name" value="SUPERTUBBY"/>
</dbReference>
<evidence type="ECO:0000256" key="1">
    <source>
        <dbReference type="ARBA" id="ARBA00007129"/>
    </source>
</evidence>
<accession>A0A915CN96</accession>
<evidence type="ECO:0000313" key="4">
    <source>
        <dbReference type="Proteomes" id="UP000887574"/>
    </source>
</evidence>
<dbReference type="PANTHER" id="PTHR16517">
    <property type="entry name" value="TUBBY-RELATED"/>
    <property type="match status" value="1"/>
</dbReference>
<sequence length="296" mass="32585">MGAASSSGHGKIGGTNSVGSCQVPPLQMEFVGGAASQEQQQQTANLAPLPSSNVSSLRAQVRDIARQVAQFEERIKINSLLNEIRSDLRQRVQHIKTVLGESGSEEGESLLLNTPCSSARLEHSLMPPTAGGGKRESKSGRRNCSSLSSASGINSKMLVMTNKTPFWNEQSQVYQLDFNGRVTQESAKNFQIEHQSRQCLFWLNFGIPPAVNFGIPSSQLRYTPSSQLRYTPSSQLRDISLHCLYKTMRIALASCLLKVRAATSTNLIFARTARAQVGKKRRNAMQECMYQLLFNC</sequence>
<dbReference type="PANTHER" id="PTHR16517:SF2">
    <property type="entry name" value="TUBBY-RELATED PROTEIN 4"/>
    <property type="match status" value="1"/>
</dbReference>
<dbReference type="InterPro" id="IPR025659">
    <property type="entry name" value="Tubby-like_C"/>
</dbReference>
<protein>
    <submittedName>
        <fullName evidence="5">Tubby C-terminal domain-containing protein</fullName>
    </submittedName>
</protein>
<dbReference type="SUPFAM" id="SSF54518">
    <property type="entry name" value="Tubby C-terminal domain-like"/>
    <property type="match status" value="1"/>
</dbReference>
<organism evidence="4 5">
    <name type="scientific">Ditylenchus dipsaci</name>
    <dbReference type="NCBI Taxonomy" id="166011"/>
    <lineage>
        <taxon>Eukaryota</taxon>
        <taxon>Metazoa</taxon>
        <taxon>Ecdysozoa</taxon>
        <taxon>Nematoda</taxon>
        <taxon>Chromadorea</taxon>
        <taxon>Rhabditida</taxon>
        <taxon>Tylenchina</taxon>
        <taxon>Tylenchomorpha</taxon>
        <taxon>Sphaerularioidea</taxon>
        <taxon>Anguinidae</taxon>
        <taxon>Anguininae</taxon>
        <taxon>Ditylenchus</taxon>
    </lineage>
</organism>
<name>A0A915CN96_9BILA</name>
<evidence type="ECO:0000313" key="5">
    <source>
        <dbReference type="WBParaSite" id="jg10411.1"/>
    </source>
</evidence>
<feature type="region of interest" description="Disordered" evidence="2">
    <location>
        <begin position="122"/>
        <end position="149"/>
    </location>
</feature>
<evidence type="ECO:0000259" key="3">
    <source>
        <dbReference type="Pfam" id="PF01167"/>
    </source>
</evidence>
<feature type="domain" description="Tubby C-terminal" evidence="3">
    <location>
        <begin position="137"/>
        <end position="206"/>
    </location>
</feature>
<keyword evidence="4" id="KW-1185">Reference proteome</keyword>
<proteinExistence type="inferred from homology"/>
<dbReference type="Proteomes" id="UP000887574">
    <property type="component" value="Unplaced"/>
</dbReference>
<dbReference type="Gene3D" id="3.20.90.10">
    <property type="entry name" value="Tubby Protein, Chain A"/>
    <property type="match status" value="1"/>
</dbReference>
<dbReference type="WBParaSite" id="jg10411.1">
    <property type="protein sequence ID" value="jg10411.1"/>
    <property type="gene ID" value="jg10411"/>
</dbReference>
<dbReference type="InterPro" id="IPR000007">
    <property type="entry name" value="Tubby_C"/>
</dbReference>
<comment type="similarity">
    <text evidence="1">Belongs to the TUB family.</text>
</comment>